<sequence length="53" mass="5783">DDFRAGQQALSNRIDAVQALLKQVQEAAKDAAQQGASMQEVVVMNARIEELQV</sequence>
<feature type="coiled-coil region" evidence="1">
    <location>
        <begin position="7"/>
        <end position="34"/>
    </location>
</feature>
<dbReference type="HOGENOM" id="CLU_3092270_0_0_6"/>
<evidence type="ECO:0000313" key="2">
    <source>
        <dbReference type="EMBL" id="EGH49280.1"/>
    </source>
</evidence>
<keyword evidence="1" id="KW-0175">Coiled coil</keyword>
<reference evidence="2 3" key="1">
    <citation type="journal article" date="2011" name="PLoS Pathog.">
        <title>Dynamic evolution of pathogenicity revealed by sequencing and comparative genomics of 19 Pseudomonas syringae isolates.</title>
        <authorList>
            <person name="Baltrus D.A."/>
            <person name="Nishimura M.T."/>
            <person name="Romanchuk A."/>
            <person name="Chang J.H."/>
            <person name="Mukhtar M.S."/>
            <person name="Cherkis K."/>
            <person name="Roach J."/>
            <person name="Grant S.R."/>
            <person name="Jones C.D."/>
            <person name="Dangl J.L."/>
        </authorList>
    </citation>
    <scope>NUCLEOTIDE SEQUENCE [LARGE SCALE GENOMIC DNA]</scope>
    <source>
        <strain evidence="2 3">1704B</strain>
    </source>
</reference>
<gene>
    <name evidence="2" type="ORF">PSYPI_45728</name>
</gene>
<comment type="caution">
    <text evidence="2">The sequence shown here is derived from an EMBL/GenBank/DDBJ whole genome shotgun (WGS) entry which is preliminary data.</text>
</comment>
<protein>
    <submittedName>
        <fullName evidence="2">Uncharacterized protein</fullName>
    </submittedName>
</protein>
<evidence type="ECO:0000256" key="1">
    <source>
        <dbReference type="SAM" id="Coils"/>
    </source>
</evidence>
<dbReference type="Proteomes" id="UP000004986">
    <property type="component" value="Unassembled WGS sequence"/>
</dbReference>
<proteinExistence type="predicted"/>
<name>F3GQC7_PSESJ</name>
<dbReference type="EMBL" id="AEAI01004069">
    <property type="protein sequence ID" value="EGH49280.1"/>
    <property type="molecule type" value="Genomic_DNA"/>
</dbReference>
<keyword evidence="3" id="KW-1185">Reference proteome</keyword>
<feature type="non-terminal residue" evidence="2">
    <location>
        <position position="1"/>
    </location>
</feature>
<organism evidence="2 3">
    <name type="scientific">Pseudomonas syringae pv. pisi str. 1704B</name>
    <dbReference type="NCBI Taxonomy" id="629263"/>
    <lineage>
        <taxon>Bacteria</taxon>
        <taxon>Pseudomonadati</taxon>
        <taxon>Pseudomonadota</taxon>
        <taxon>Gammaproteobacteria</taxon>
        <taxon>Pseudomonadales</taxon>
        <taxon>Pseudomonadaceae</taxon>
        <taxon>Pseudomonas</taxon>
        <taxon>Pseudomonas syringae</taxon>
    </lineage>
</organism>
<accession>F3GQC7</accession>
<feature type="non-terminal residue" evidence="2">
    <location>
        <position position="53"/>
    </location>
</feature>
<evidence type="ECO:0000313" key="3">
    <source>
        <dbReference type="Proteomes" id="UP000004986"/>
    </source>
</evidence>
<dbReference type="AlphaFoldDB" id="F3GQC7"/>